<reference evidence="1 2" key="1">
    <citation type="journal article" date="2020" name="Nat. Commun.">
        <title>Genome of Tripterygium wilfordii and identification of cytochrome P450 involved in triptolide biosynthesis.</title>
        <authorList>
            <person name="Tu L."/>
            <person name="Su P."/>
            <person name="Zhang Z."/>
            <person name="Gao L."/>
            <person name="Wang J."/>
            <person name="Hu T."/>
            <person name="Zhou J."/>
            <person name="Zhang Y."/>
            <person name="Zhao Y."/>
            <person name="Liu Y."/>
            <person name="Song Y."/>
            <person name="Tong Y."/>
            <person name="Lu Y."/>
            <person name="Yang J."/>
            <person name="Xu C."/>
            <person name="Jia M."/>
            <person name="Peters R.J."/>
            <person name="Huang L."/>
            <person name="Gao W."/>
        </authorList>
    </citation>
    <scope>NUCLEOTIDE SEQUENCE [LARGE SCALE GENOMIC DNA]</scope>
    <source>
        <strain evidence="2">cv. XIE 37</strain>
        <tissue evidence="1">Leaf</tissue>
    </source>
</reference>
<proteinExistence type="predicted"/>
<accession>A0A7J7C304</accession>
<protein>
    <submittedName>
        <fullName evidence="1">Uncharacterized protein</fullName>
    </submittedName>
</protein>
<dbReference type="InParanoid" id="A0A7J7C304"/>
<dbReference type="Proteomes" id="UP000593562">
    <property type="component" value="Unassembled WGS sequence"/>
</dbReference>
<evidence type="ECO:0000313" key="2">
    <source>
        <dbReference type="Proteomes" id="UP000593562"/>
    </source>
</evidence>
<gene>
    <name evidence="1" type="ORF">HS088_TW21G00392</name>
</gene>
<keyword evidence="2" id="KW-1185">Reference proteome</keyword>
<name>A0A7J7C304_TRIWF</name>
<dbReference type="EMBL" id="JAAARO010000021">
    <property type="protein sequence ID" value="KAF5728247.1"/>
    <property type="molecule type" value="Genomic_DNA"/>
</dbReference>
<organism evidence="1 2">
    <name type="scientific">Tripterygium wilfordii</name>
    <name type="common">Thunder God vine</name>
    <dbReference type="NCBI Taxonomy" id="458696"/>
    <lineage>
        <taxon>Eukaryota</taxon>
        <taxon>Viridiplantae</taxon>
        <taxon>Streptophyta</taxon>
        <taxon>Embryophyta</taxon>
        <taxon>Tracheophyta</taxon>
        <taxon>Spermatophyta</taxon>
        <taxon>Magnoliopsida</taxon>
        <taxon>eudicotyledons</taxon>
        <taxon>Gunneridae</taxon>
        <taxon>Pentapetalae</taxon>
        <taxon>rosids</taxon>
        <taxon>fabids</taxon>
        <taxon>Celastrales</taxon>
        <taxon>Celastraceae</taxon>
        <taxon>Tripterygium</taxon>
    </lineage>
</organism>
<sequence>MGVVGTSFMPKTSMIHFQSFKPNQHKNNISSVIRCRAPTPPPIQPGRRRPQINSVLRVTPIATNPREDQRVAIPSSVVIVDVEDDQKNQRALDSTARCWNSTSAH</sequence>
<evidence type="ECO:0000313" key="1">
    <source>
        <dbReference type="EMBL" id="KAF5728247.1"/>
    </source>
</evidence>
<comment type="caution">
    <text evidence="1">The sequence shown here is derived from an EMBL/GenBank/DDBJ whole genome shotgun (WGS) entry which is preliminary data.</text>
</comment>
<dbReference type="AlphaFoldDB" id="A0A7J7C304"/>